<evidence type="ECO:0000313" key="3">
    <source>
        <dbReference type="Proteomes" id="UP000829925"/>
    </source>
</evidence>
<sequence>MKLLLALFFCHWLADYTWLSRPDMLAAKRFGKPFGPILMHGLIHATLMFAVLLLFGVEQIRAVELYIFQTWTHAGIDTAKGMLNQHFVVLQNPQNVLHWCVFGLDQYAHCVVILLMWHYSGLAV</sequence>
<gene>
    <name evidence="2" type="ORF">MUN82_03940</name>
</gene>
<evidence type="ECO:0000313" key="2">
    <source>
        <dbReference type="EMBL" id="UOR06250.1"/>
    </source>
</evidence>
<dbReference type="RefSeq" id="WP_245095174.1">
    <property type="nucleotide sequence ID" value="NZ_CP095053.1"/>
</dbReference>
<organism evidence="2 3">
    <name type="scientific">Hymenobacter aerilatus</name>
    <dbReference type="NCBI Taxonomy" id="2932251"/>
    <lineage>
        <taxon>Bacteria</taxon>
        <taxon>Pseudomonadati</taxon>
        <taxon>Bacteroidota</taxon>
        <taxon>Cytophagia</taxon>
        <taxon>Cytophagales</taxon>
        <taxon>Hymenobacteraceae</taxon>
        <taxon>Hymenobacter</taxon>
    </lineage>
</organism>
<accession>A0A8T9T137</accession>
<keyword evidence="1" id="KW-1133">Transmembrane helix</keyword>
<name>A0A8T9T137_9BACT</name>
<proteinExistence type="predicted"/>
<dbReference type="EMBL" id="CP095053">
    <property type="protein sequence ID" value="UOR06250.1"/>
    <property type="molecule type" value="Genomic_DNA"/>
</dbReference>
<dbReference type="AlphaFoldDB" id="A0A8T9T137"/>
<protein>
    <submittedName>
        <fullName evidence="2">DUF3307 domain-containing protein</fullName>
    </submittedName>
</protein>
<dbReference type="InterPro" id="IPR021737">
    <property type="entry name" value="Phage_phiKZ_Orf197"/>
</dbReference>
<keyword evidence="1" id="KW-0472">Membrane</keyword>
<reference evidence="2 3" key="1">
    <citation type="submission" date="2022-04" db="EMBL/GenBank/DDBJ databases">
        <title>Hymenobacter sp. isolated from the air.</title>
        <authorList>
            <person name="Won M."/>
            <person name="Lee C.-M."/>
            <person name="Woen H.-Y."/>
            <person name="Kwon S.-W."/>
        </authorList>
    </citation>
    <scope>NUCLEOTIDE SEQUENCE [LARGE SCALE GENOMIC DNA]</scope>
    <source>
        <strain evidence="3">5413 J-13</strain>
    </source>
</reference>
<keyword evidence="1" id="KW-0812">Transmembrane</keyword>
<evidence type="ECO:0000256" key="1">
    <source>
        <dbReference type="SAM" id="Phobius"/>
    </source>
</evidence>
<dbReference type="Pfam" id="PF11750">
    <property type="entry name" value="DUF3307"/>
    <property type="match status" value="1"/>
</dbReference>
<feature type="transmembrane region" description="Helical" evidence="1">
    <location>
        <begin position="38"/>
        <end position="57"/>
    </location>
</feature>
<keyword evidence="3" id="KW-1185">Reference proteome</keyword>
<dbReference type="KEGG" id="haei:MUN82_03940"/>
<dbReference type="Proteomes" id="UP000829925">
    <property type="component" value="Chromosome"/>
</dbReference>